<dbReference type="Pfam" id="PF25033">
    <property type="entry name" value="VPS13_M"/>
    <property type="match status" value="1"/>
</dbReference>
<feature type="domain" description="Intermembrane lipid transfer protein VPS13-like C-terminal" evidence="5">
    <location>
        <begin position="1757"/>
        <end position="1881"/>
    </location>
</feature>
<evidence type="ECO:0000259" key="5">
    <source>
        <dbReference type="Pfam" id="PF25037"/>
    </source>
</evidence>
<comment type="similarity">
    <text evidence="1">Belongs to the VPS13 family.</text>
</comment>
<gene>
    <name evidence="6" type="ORF">ACJMK2_024757</name>
</gene>
<dbReference type="Pfam" id="PF25037">
    <property type="entry name" value="VPS13_C"/>
    <property type="match status" value="1"/>
</dbReference>
<dbReference type="InterPro" id="IPR056747">
    <property type="entry name" value="VPS13-like_M"/>
</dbReference>
<dbReference type="Pfam" id="PF25036">
    <property type="entry name" value="VPS13_VAB"/>
    <property type="match status" value="1"/>
</dbReference>
<keyword evidence="7" id="KW-1185">Reference proteome</keyword>
<sequence>MCRNLSAGWYKDVPDIDISATMETIKVSLSQGDFTIIMRLLNENLTEGQTQVLVPSTPVKDQGDTVSPIQETSTDVKAASGIQESVISVSEDVRCTLKFFFQMKSLTATLYGGESYLTLGIDRRDTQKSLGQFGMKLIAVEGHMMTNNAIETKVILKDMILDDTRPVKKDGITRMIQRSSISSDDSNMVDISFKQDANKDKKVEVTVISLHICVCLEFLMDLADFFMKGMTESSPSQPQPLKKEDKKAVQPVKQAQSPPEGEMTVTLNIGKPEIILIEDQTNLSSNVLVLNMELIFNMRVNVESQEMSAAISGLEVVSSVYEKMHSFGTVILSPCNISFFSKAPTGQGAHMDVGTSDLIMNISPATIRTISAILSGLSRQGDEEGKVKEKIPSDLWAVKSLTVCDFWFLKSATPADVPAAGIASEEELPEARNEQVILKVPNIVLKIEGGVGKRTVPLLILEASFQGEVRDWSGQLYVESCLKMELAYFNEILSVWEPVLEPVCDGGKFRKWELQLEVKKNDDVLPLGPEGDDSESEEIVTLPPKMSINIQSQDELQLTMSKACLDVLSKLGKAFGDAYNLVDSGQKLGEITSPYVINNYTGMDLVIKLDNAFEIPPDAVNGKVKLMSGEKLPLENRKIAALRKQASVIKMAQDGDEKKMIFQIEKFNATREVTIKRAEKRLFLVNNKTYPGDTWSVVCSTETDIGQKIINFRSNVQVKNHLSVEVEVLYTGENGVKPCGMVTPEGILNLPLHAVYNTEGAFYFCPQKPGYRASKESISWRAAENTGQKLIICEGEPGHTPFFFNVCPLVEDIYFEAAASKSAKNIVFHLHPTVVLHNLLPHDIRLLIEGTSEPIELKKGQNIPLDNACVGKTNLDVAILNYMGAEWMGNRSLDVDIPELSVWNFESYEGSKKSTMELGLHVKKDKGTVDISLYSPYWMINKSGKTLFYKSGDDNIVEHSAECKDAMLFSFRQKNLFSKKKASLKIGDADWSDKFSLDTVGSSGTVECKSKTQTYEVGVSIVLAHSGLTKLVTFTPYYMVINTSEIPIVCSEVKENGSVLEIQPGQCVPFWPMQSGKEMKMEAKFKDTNESTGPFLFNKAHETLLKLDNEYGGISVECQETEAAMVTTLTQYRQGLAPVLLVNHTNQCSFSFQQSGVKTIHVLMPVMAQLYAWEDSLGKRELIWTCGEMKDQKNDLSQDGIGEFFYNSDTKVYWVSFLDGMQRVLLLTEDLVLATLAQEAGELEQIEQEINVKIHGLGLSLVNADKETEVAYIGITSSGIIWEEKKRKRFKALDVKSCIALETAFQKYQLEIAHGNKPPEKVVLENKMEVSFAEMLLLKPNKRAIQRSFQDGIWVQYKTSPHQLQFHAKINKLQLDNQTQGPVFQTVLAPMPPPKSVAADSVPKPFTEISLMVRKHEHSKVSQVKYFKVLVQEMQVKVDQGFLNSILELFSVDAPVSREQETEQFGLDCDKVKLALMDTMGISLAQTQKSFYDYLHLSPLKIHLSFSLQGGGGEGGMQIKAHVLNVFLQSVGVVLTDVQDVVFKLGFFERNHKFYNQSQLMSQMTTHYAGQAIKQMYVLVLGLDVLGNPFGLLRGMAEGIEDLFYEPYQGAIQGPEEFAEGLALGVRSLFGHAVGGAAGAVSRITGTLGKGLAALTLDDEYQKKRREAMNKRPANVGEGFARGGKGLVMGVFDGVTGIVLKPIEGAQKEGVEGFFKGIGKGLVGVVTRPTSGVIDFASSSFEGIKRIAEMSVEIHRLRPPRRFHKDGILRPYNLQEAEGCSILMETEKGLYYKTDDYIAHVVVTQDKSNVFLVTDKRILFASRGDIFGQWESEFTYTWAELKEKPKVSAKGGVEITLKEKEKRKFSLLGGGSSKKEIHITDKKLSEWIVGKIHEAMDNYR</sequence>
<protein>
    <submittedName>
        <fullName evidence="6">Uncharacterized protein</fullName>
    </submittedName>
</protein>
<dbReference type="PANTHER" id="PTHR16166:SF93">
    <property type="entry name" value="INTERMEMBRANE LIPID TRANSFER PROTEIN VPS13"/>
    <property type="match status" value="1"/>
</dbReference>
<feature type="domain" description="Vacuolar protein sorting-associated protein 13 VPS13 adaptor binding" evidence="4">
    <location>
        <begin position="659"/>
        <end position="1155"/>
    </location>
</feature>
<name>A0ABD3XES8_SINWO</name>
<evidence type="ECO:0000313" key="7">
    <source>
        <dbReference type="Proteomes" id="UP001634394"/>
    </source>
</evidence>
<evidence type="ECO:0000259" key="3">
    <source>
        <dbReference type="Pfam" id="PF25033"/>
    </source>
</evidence>
<dbReference type="InterPro" id="IPR009543">
    <property type="entry name" value="VPS13_VAB"/>
</dbReference>
<reference evidence="6 7" key="1">
    <citation type="submission" date="2024-11" db="EMBL/GenBank/DDBJ databases">
        <title>Chromosome-level genome assembly of the freshwater bivalve Anodonta woodiana.</title>
        <authorList>
            <person name="Chen X."/>
        </authorList>
    </citation>
    <scope>NUCLEOTIDE SEQUENCE [LARGE SCALE GENOMIC DNA]</scope>
    <source>
        <strain evidence="6">MN2024</strain>
        <tissue evidence="6">Gills</tissue>
    </source>
</reference>
<dbReference type="PANTHER" id="PTHR16166">
    <property type="entry name" value="VACUOLAR PROTEIN SORTING-ASSOCIATED PROTEIN VPS13"/>
    <property type="match status" value="1"/>
</dbReference>
<evidence type="ECO:0000256" key="1">
    <source>
        <dbReference type="ARBA" id="ARBA00006545"/>
    </source>
</evidence>
<dbReference type="InterPro" id="IPR056748">
    <property type="entry name" value="VPS13-like_C"/>
</dbReference>
<evidence type="ECO:0000313" key="6">
    <source>
        <dbReference type="EMBL" id="KAL3884630.1"/>
    </source>
</evidence>
<dbReference type="Proteomes" id="UP001634394">
    <property type="component" value="Unassembled WGS sequence"/>
</dbReference>
<feature type="region of interest" description="Disordered" evidence="2">
    <location>
        <begin position="232"/>
        <end position="263"/>
    </location>
</feature>
<evidence type="ECO:0000256" key="2">
    <source>
        <dbReference type="SAM" id="MobiDB-lite"/>
    </source>
</evidence>
<organism evidence="6 7">
    <name type="scientific">Sinanodonta woodiana</name>
    <name type="common">Chinese pond mussel</name>
    <name type="synonym">Anodonta woodiana</name>
    <dbReference type="NCBI Taxonomy" id="1069815"/>
    <lineage>
        <taxon>Eukaryota</taxon>
        <taxon>Metazoa</taxon>
        <taxon>Spiralia</taxon>
        <taxon>Lophotrochozoa</taxon>
        <taxon>Mollusca</taxon>
        <taxon>Bivalvia</taxon>
        <taxon>Autobranchia</taxon>
        <taxon>Heteroconchia</taxon>
        <taxon>Palaeoheterodonta</taxon>
        <taxon>Unionida</taxon>
        <taxon>Unionoidea</taxon>
        <taxon>Unionidae</taxon>
        <taxon>Unioninae</taxon>
        <taxon>Sinanodonta</taxon>
    </lineage>
</organism>
<accession>A0ABD3XES8</accession>
<feature type="domain" description="VPS13-like middle region" evidence="3">
    <location>
        <begin position="3"/>
        <end position="576"/>
    </location>
</feature>
<dbReference type="EMBL" id="JBJQND010000002">
    <property type="protein sequence ID" value="KAL3884630.1"/>
    <property type="molecule type" value="Genomic_DNA"/>
</dbReference>
<evidence type="ECO:0000259" key="4">
    <source>
        <dbReference type="Pfam" id="PF25036"/>
    </source>
</evidence>
<comment type="caution">
    <text evidence="6">The sequence shown here is derived from an EMBL/GenBank/DDBJ whole genome shotgun (WGS) entry which is preliminary data.</text>
</comment>
<proteinExistence type="inferred from homology"/>
<dbReference type="InterPro" id="IPR026847">
    <property type="entry name" value="VPS13"/>
</dbReference>